<feature type="transmembrane region" description="Helical" evidence="1">
    <location>
        <begin position="25"/>
        <end position="49"/>
    </location>
</feature>
<sequence length="133" mass="14609">MFLNTCLSLARETFRSAALLLCPDFLVAVTVVIAAFLLVWAVPLPLLLCCRDTWCLPCVDLWLFVGSMLVATDNVVSLCCCFMVMVLVVLVTLMQVTVCTCISVVLFACLDTGVAESCDVRVSLLCRGCWKWS</sequence>
<evidence type="ECO:0000256" key="1">
    <source>
        <dbReference type="SAM" id="Phobius"/>
    </source>
</evidence>
<gene>
    <name evidence="2" type="ORF">PGLA1383_LOCUS46817</name>
</gene>
<reference evidence="2" key="1">
    <citation type="submission" date="2021-02" db="EMBL/GenBank/DDBJ databases">
        <authorList>
            <person name="Dougan E. K."/>
            <person name="Rhodes N."/>
            <person name="Thang M."/>
            <person name="Chan C."/>
        </authorList>
    </citation>
    <scope>NUCLEOTIDE SEQUENCE</scope>
</reference>
<accession>A0A813GYX4</accession>
<keyword evidence="3" id="KW-1185">Reference proteome</keyword>
<evidence type="ECO:0000313" key="3">
    <source>
        <dbReference type="Proteomes" id="UP000654075"/>
    </source>
</evidence>
<keyword evidence="1" id="KW-1133">Transmembrane helix</keyword>
<dbReference type="EMBL" id="CAJNNV010029896">
    <property type="protein sequence ID" value="CAE8630480.1"/>
    <property type="molecule type" value="Genomic_DNA"/>
</dbReference>
<dbReference type="Proteomes" id="UP000654075">
    <property type="component" value="Unassembled WGS sequence"/>
</dbReference>
<proteinExistence type="predicted"/>
<organism evidence="2 3">
    <name type="scientific">Polarella glacialis</name>
    <name type="common">Dinoflagellate</name>
    <dbReference type="NCBI Taxonomy" id="89957"/>
    <lineage>
        <taxon>Eukaryota</taxon>
        <taxon>Sar</taxon>
        <taxon>Alveolata</taxon>
        <taxon>Dinophyceae</taxon>
        <taxon>Suessiales</taxon>
        <taxon>Suessiaceae</taxon>
        <taxon>Polarella</taxon>
    </lineage>
</organism>
<protein>
    <submittedName>
        <fullName evidence="2">Uncharacterized protein</fullName>
    </submittedName>
</protein>
<comment type="caution">
    <text evidence="2">The sequence shown here is derived from an EMBL/GenBank/DDBJ whole genome shotgun (WGS) entry which is preliminary data.</text>
</comment>
<dbReference type="AlphaFoldDB" id="A0A813GYX4"/>
<evidence type="ECO:0000313" key="2">
    <source>
        <dbReference type="EMBL" id="CAE8630480.1"/>
    </source>
</evidence>
<keyword evidence="1" id="KW-0472">Membrane</keyword>
<keyword evidence="1" id="KW-0812">Transmembrane</keyword>
<feature type="transmembrane region" description="Helical" evidence="1">
    <location>
        <begin position="61"/>
        <end position="94"/>
    </location>
</feature>
<name>A0A813GYX4_POLGL</name>